<dbReference type="Pfam" id="PF13384">
    <property type="entry name" value="HTH_23"/>
    <property type="match status" value="1"/>
</dbReference>
<evidence type="ECO:0000313" key="2">
    <source>
        <dbReference type="Proteomes" id="UP000242381"/>
    </source>
</evidence>
<accession>A0A1X0RJD1</accession>
<evidence type="ECO:0000313" key="1">
    <source>
        <dbReference type="EMBL" id="ORE12183.1"/>
    </source>
</evidence>
<organism evidence="1 2">
    <name type="scientific">Rhizopus microsporus</name>
    <dbReference type="NCBI Taxonomy" id="58291"/>
    <lineage>
        <taxon>Eukaryota</taxon>
        <taxon>Fungi</taxon>
        <taxon>Fungi incertae sedis</taxon>
        <taxon>Mucoromycota</taxon>
        <taxon>Mucoromycotina</taxon>
        <taxon>Mucoromycetes</taxon>
        <taxon>Mucorales</taxon>
        <taxon>Mucorineae</taxon>
        <taxon>Rhizopodaceae</taxon>
        <taxon>Rhizopus</taxon>
    </lineage>
</organism>
<dbReference type="Proteomes" id="UP000242381">
    <property type="component" value="Unassembled WGS sequence"/>
</dbReference>
<name>A0A1X0RJD1_RHIZD</name>
<protein>
    <submittedName>
        <fullName evidence="1">Uncharacterized protein</fullName>
    </submittedName>
</protein>
<gene>
    <name evidence="1" type="ORF">BCV71DRAFT_230466</name>
</gene>
<proteinExistence type="predicted"/>
<dbReference type="InterPro" id="IPR009057">
    <property type="entry name" value="Homeodomain-like_sf"/>
</dbReference>
<reference evidence="1 2" key="1">
    <citation type="journal article" date="2016" name="Proc. Natl. Acad. Sci. U.S.A.">
        <title>Lipid metabolic changes in an early divergent fungus govern the establishment of a mutualistic symbiosis with endobacteria.</title>
        <authorList>
            <person name="Lastovetsky O.A."/>
            <person name="Gaspar M.L."/>
            <person name="Mondo S.J."/>
            <person name="LaButti K.M."/>
            <person name="Sandor L."/>
            <person name="Grigoriev I.V."/>
            <person name="Henry S.A."/>
            <person name="Pawlowska T.E."/>
        </authorList>
    </citation>
    <scope>NUCLEOTIDE SEQUENCE [LARGE SCALE GENOMIC DNA]</scope>
    <source>
        <strain evidence="1 2">ATCC 11559</strain>
    </source>
</reference>
<dbReference type="AlphaFoldDB" id="A0A1X0RJD1"/>
<dbReference type="EMBL" id="KV921819">
    <property type="protein sequence ID" value="ORE12183.1"/>
    <property type="molecule type" value="Genomic_DNA"/>
</dbReference>
<dbReference type="SUPFAM" id="SSF46689">
    <property type="entry name" value="Homeodomain-like"/>
    <property type="match status" value="1"/>
</dbReference>
<sequence length="78" mass="9280">MGFCEGLVYLFFNKCLSARAAAKQLCIHPRTAQRWVKRYFEDPESIFEIKKKTGRPRILGDDHEQFVVNFIDKRFLRV</sequence>
<feature type="non-terminal residue" evidence="1">
    <location>
        <position position="1"/>
    </location>
</feature>